<evidence type="ECO:0000313" key="3">
    <source>
        <dbReference type="Proteomes" id="UP001215598"/>
    </source>
</evidence>
<accession>A0AAD7K4S4</accession>
<feature type="region of interest" description="Disordered" evidence="1">
    <location>
        <begin position="114"/>
        <end position="222"/>
    </location>
</feature>
<comment type="caution">
    <text evidence="2">The sequence shown here is derived from an EMBL/GenBank/DDBJ whole genome shotgun (WGS) entry which is preliminary data.</text>
</comment>
<evidence type="ECO:0000256" key="1">
    <source>
        <dbReference type="SAM" id="MobiDB-lite"/>
    </source>
</evidence>
<feature type="compositionally biased region" description="Polar residues" evidence="1">
    <location>
        <begin position="197"/>
        <end position="209"/>
    </location>
</feature>
<proteinExistence type="predicted"/>
<dbReference type="EMBL" id="JARKIB010000008">
    <property type="protein sequence ID" value="KAJ7777121.1"/>
    <property type="molecule type" value="Genomic_DNA"/>
</dbReference>
<protein>
    <submittedName>
        <fullName evidence="2">Uncharacterized protein</fullName>
    </submittedName>
</protein>
<sequence length="222" mass="24818">MDEWPHWDALLLPSLWAQFESVWGDQKGKLCVFTGSIVFGDIDHCVHNLGRKDYRYITPHTLQRIILCFQQCSQVATRQSRRDEFNIAPAANIFFDLCDQGRWKHILINTTTPASEKISQPAPPRFSTINSNPAPAAEKFCHLPSTSTHQGTRGEEENRPSSVNNPPAMDAGASGRQNLTISVSTHSACSGKKFQGLRNTRQPHRTQPQGARGEEKNAGLKR</sequence>
<feature type="compositionally biased region" description="Basic and acidic residues" evidence="1">
    <location>
        <begin position="212"/>
        <end position="222"/>
    </location>
</feature>
<dbReference type="Proteomes" id="UP001215598">
    <property type="component" value="Unassembled WGS sequence"/>
</dbReference>
<reference evidence="2" key="1">
    <citation type="submission" date="2023-03" db="EMBL/GenBank/DDBJ databases">
        <title>Massive genome expansion in bonnet fungi (Mycena s.s.) driven by repeated elements and novel gene families across ecological guilds.</title>
        <authorList>
            <consortium name="Lawrence Berkeley National Laboratory"/>
            <person name="Harder C.B."/>
            <person name="Miyauchi S."/>
            <person name="Viragh M."/>
            <person name="Kuo A."/>
            <person name="Thoen E."/>
            <person name="Andreopoulos B."/>
            <person name="Lu D."/>
            <person name="Skrede I."/>
            <person name="Drula E."/>
            <person name="Henrissat B."/>
            <person name="Morin E."/>
            <person name="Kohler A."/>
            <person name="Barry K."/>
            <person name="LaButti K."/>
            <person name="Morin E."/>
            <person name="Salamov A."/>
            <person name="Lipzen A."/>
            <person name="Mereny Z."/>
            <person name="Hegedus B."/>
            <person name="Baldrian P."/>
            <person name="Stursova M."/>
            <person name="Weitz H."/>
            <person name="Taylor A."/>
            <person name="Grigoriev I.V."/>
            <person name="Nagy L.G."/>
            <person name="Martin F."/>
            <person name="Kauserud H."/>
        </authorList>
    </citation>
    <scope>NUCLEOTIDE SEQUENCE</scope>
    <source>
        <strain evidence="2">CBHHK182m</strain>
    </source>
</reference>
<dbReference type="AlphaFoldDB" id="A0AAD7K4S4"/>
<evidence type="ECO:0000313" key="2">
    <source>
        <dbReference type="EMBL" id="KAJ7777121.1"/>
    </source>
</evidence>
<keyword evidence="3" id="KW-1185">Reference proteome</keyword>
<feature type="compositionally biased region" description="Polar residues" evidence="1">
    <location>
        <begin position="175"/>
        <end position="188"/>
    </location>
</feature>
<organism evidence="2 3">
    <name type="scientific">Mycena metata</name>
    <dbReference type="NCBI Taxonomy" id="1033252"/>
    <lineage>
        <taxon>Eukaryota</taxon>
        <taxon>Fungi</taxon>
        <taxon>Dikarya</taxon>
        <taxon>Basidiomycota</taxon>
        <taxon>Agaricomycotina</taxon>
        <taxon>Agaricomycetes</taxon>
        <taxon>Agaricomycetidae</taxon>
        <taxon>Agaricales</taxon>
        <taxon>Marasmiineae</taxon>
        <taxon>Mycenaceae</taxon>
        <taxon>Mycena</taxon>
    </lineage>
</organism>
<name>A0AAD7K4S4_9AGAR</name>
<gene>
    <name evidence="2" type="ORF">B0H16DRAFT_1449259</name>
</gene>